<feature type="transmembrane region" description="Helical" evidence="2">
    <location>
        <begin position="27"/>
        <end position="54"/>
    </location>
</feature>
<comment type="caution">
    <text evidence="3">The sequence shown here is derived from an EMBL/GenBank/DDBJ whole genome shotgun (WGS) entry which is preliminary data.</text>
</comment>
<reference evidence="4" key="1">
    <citation type="submission" date="2023-07" db="EMBL/GenBank/DDBJ databases">
        <title>Whole genome shotgun sequence of Streptomyces achromogenes subsp. rubradiris NBRC 14000.</title>
        <authorList>
            <person name="Komaki H."/>
            <person name="Tamura T."/>
        </authorList>
    </citation>
    <scope>NUCLEOTIDE SEQUENCE [LARGE SCALE GENOMIC DNA]</scope>
    <source>
        <strain evidence="4">NBRC 14000</strain>
    </source>
</reference>
<keyword evidence="2" id="KW-1133">Transmembrane helix</keyword>
<protein>
    <recommendedName>
        <fullName evidence="5">DUF3068 domain-containing protein</fullName>
    </recommendedName>
</protein>
<feature type="region of interest" description="Disordered" evidence="1">
    <location>
        <begin position="131"/>
        <end position="152"/>
    </location>
</feature>
<evidence type="ECO:0000313" key="4">
    <source>
        <dbReference type="Proteomes" id="UP000646738"/>
    </source>
</evidence>
<keyword evidence="2" id="KW-0472">Membrane</keyword>
<evidence type="ECO:0000256" key="2">
    <source>
        <dbReference type="SAM" id="Phobius"/>
    </source>
</evidence>
<feature type="compositionally biased region" description="Basic and acidic residues" evidence="1">
    <location>
        <begin position="131"/>
        <end position="146"/>
    </location>
</feature>
<feature type="transmembrane region" description="Helical" evidence="2">
    <location>
        <begin position="205"/>
        <end position="228"/>
    </location>
</feature>
<evidence type="ECO:0008006" key="5">
    <source>
        <dbReference type="Google" id="ProtNLM"/>
    </source>
</evidence>
<accession>A0ABQ3R817</accession>
<organism evidence="3 4">
    <name type="scientific">Streptomyces rubradiris</name>
    <name type="common">Streptomyces achromogenes subsp. rubradiris</name>
    <dbReference type="NCBI Taxonomy" id="285531"/>
    <lineage>
        <taxon>Bacteria</taxon>
        <taxon>Bacillati</taxon>
        <taxon>Actinomycetota</taxon>
        <taxon>Actinomycetes</taxon>
        <taxon>Kitasatosporales</taxon>
        <taxon>Streptomycetaceae</taxon>
        <taxon>Streptomyces</taxon>
    </lineage>
</organism>
<name>A0ABQ3R817_STRRR</name>
<keyword evidence="2" id="KW-0812">Transmembrane</keyword>
<evidence type="ECO:0000256" key="1">
    <source>
        <dbReference type="SAM" id="MobiDB-lite"/>
    </source>
</evidence>
<proteinExistence type="predicted"/>
<dbReference type="RefSeq" id="WP_189997945.1">
    <property type="nucleotide sequence ID" value="NZ_BNCB01000018.1"/>
</dbReference>
<keyword evidence="4" id="KW-1185">Reference proteome</keyword>
<dbReference type="Proteomes" id="UP000646738">
    <property type="component" value="Unassembled WGS sequence"/>
</dbReference>
<sequence>MTDMGARSSVQDAKSRTSSAGWTARRVTAVVVGGILTLVALTLVGLGGTAVYMASHDDGYIDLGTGKYAHRTDTYAMATDSWRADKQMGGLLNDLRITFKPDNPSDPVFVGLAEQDKLGRYLDGVQHVTIHDSSDKGDTASRHDGGTPKTPPAQADVWVAKASGQGAQTLNWSVKSGDVQAVVMKADGSRGQSGHVTVAAKVAGLTWIGIGSLVVGLLLLAGSVWMIVRPVRRARGRTA</sequence>
<dbReference type="EMBL" id="BNEA01000005">
    <property type="protein sequence ID" value="GHI51993.1"/>
    <property type="molecule type" value="Genomic_DNA"/>
</dbReference>
<evidence type="ECO:0000313" key="3">
    <source>
        <dbReference type="EMBL" id="GHI51993.1"/>
    </source>
</evidence>
<gene>
    <name evidence="3" type="ORF">Srubr_18390</name>
</gene>